<evidence type="ECO:0000256" key="1">
    <source>
        <dbReference type="SAM" id="MobiDB-lite"/>
    </source>
</evidence>
<organism evidence="2 3">
    <name type="scientific">Liparis tanakae</name>
    <name type="common">Tanaka's snailfish</name>
    <dbReference type="NCBI Taxonomy" id="230148"/>
    <lineage>
        <taxon>Eukaryota</taxon>
        <taxon>Metazoa</taxon>
        <taxon>Chordata</taxon>
        <taxon>Craniata</taxon>
        <taxon>Vertebrata</taxon>
        <taxon>Euteleostomi</taxon>
        <taxon>Actinopterygii</taxon>
        <taxon>Neopterygii</taxon>
        <taxon>Teleostei</taxon>
        <taxon>Neoteleostei</taxon>
        <taxon>Acanthomorphata</taxon>
        <taxon>Eupercaria</taxon>
        <taxon>Perciformes</taxon>
        <taxon>Cottioidei</taxon>
        <taxon>Cottales</taxon>
        <taxon>Liparidae</taxon>
        <taxon>Liparis</taxon>
    </lineage>
</organism>
<accession>A0A4Z2GKK9</accession>
<protein>
    <submittedName>
        <fullName evidence="2">Uncharacterized protein</fullName>
    </submittedName>
</protein>
<feature type="compositionally biased region" description="Basic and acidic residues" evidence="1">
    <location>
        <begin position="12"/>
        <end position="36"/>
    </location>
</feature>
<dbReference type="AlphaFoldDB" id="A0A4Z2GKK9"/>
<keyword evidence="3" id="KW-1185">Reference proteome</keyword>
<reference evidence="2 3" key="1">
    <citation type="submission" date="2019-03" db="EMBL/GenBank/DDBJ databases">
        <title>First draft genome of Liparis tanakae, snailfish: a comprehensive survey of snailfish specific genes.</title>
        <authorList>
            <person name="Kim W."/>
            <person name="Song I."/>
            <person name="Jeong J.-H."/>
            <person name="Kim D."/>
            <person name="Kim S."/>
            <person name="Ryu S."/>
            <person name="Song J.Y."/>
            <person name="Lee S.K."/>
        </authorList>
    </citation>
    <scope>NUCLEOTIDE SEQUENCE [LARGE SCALE GENOMIC DNA]</scope>
    <source>
        <tissue evidence="2">Muscle</tissue>
    </source>
</reference>
<comment type="caution">
    <text evidence="2">The sequence shown here is derived from an EMBL/GenBank/DDBJ whole genome shotgun (WGS) entry which is preliminary data.</text>
</comment>
<proteinExistence type="predicted"/>
<name>A0A4Z2GKK9_9TELE</name>
<sequence>MEEKIAPGNGGETERMSERRDPMNAHERPPGISPLRRERCCDRVVTQAAPLPPKATALHIPVFLRCVRGAEVCPGVCGSLVHRGVLESLGSDMCTAQLSSAAAYTKLRQVNEKL</sequence>
<evidence type="ECO:0000313" key="3">
    <source>
        <dbReference type="Proteomes" id="UP000314294"/>
    </source>
</evidence>
<feature type="region of interest" description="Disordered" evidence="1">
    <location>
        <begin position="1"/>
        <end position="36"/>
    </location>
</feature>
<evidence type="ECO:0000313" key="2">
    <source>
        <dbReference type="EMBL" id="TNN53262.1"/>
    </source>
</evidence>
<dbReference type="Proteomes" id="UP000314294">
    <property type="component" value="Unassembled WGS sequence"/>
</dbReference>
<dbReference type="EMBL" id="SRLO01000521">
    <property type="protein sequence ID" value="TNN53262.1"/>
    <property type="molecule type" value="Genomic_DNA"/>
</dbReference>
<gene>
    <name evidence="2" type="ORF">EYF80_036553</name>
</gene>